<keyword evidence="3" id="KW-1185">Reference proteome</keyword>
<evidence type="ECO:0000256" key="1">
    <source>
        <dbReference type="PROSITE-ProRule" id="PRU00339"/>
    </source>
</evidence>
<dbReference type="PROSITE" id="PS50005">
    <property type="entry name" value="TPR"/>
    <property type="match status" value="1"/>
</dbReference>
<dbReference type="SMART" id="SM00028">
    <property type="entry name" value="TPR"/>
    <property type="match status" value="2"/>
</dbReference>
<reference evidence="3" key="1">
    <citation type="submission" date="2016-06" db="EMBL/GenBank/DDBJ databases">
        <authorList>
            <person name="Varghese N."/>
            <person name="Submissions Spin"/>
        </authorList>
    </citation>
    <scope>NUCLEOTIDE SEQUENCE [LARGE SCALE GENOMIC DNA]</scope>
    <source>
        <strain evidence="3">DSM 44100</strain>
    </source>
</reference>
<dbReference type="STRING" id="121616.GA0070216_13528"/>
<evidence type="ECO:0000313" key="3">
    <source>
        <dbReference type="Proteomes" id="UP000198797"/>
    </source>
</evidence>
<name>A0A1C5AWU9_9ACTN</name>
<accession>A0A1C5AWU9</accession>
<organism evidence="2 3">
    <name type="scientific">Micromonospora matsumotoense</name>
    <dbReference type="NCBI Taxonomy" id="121616"/>
    <lineage>
        <taxon>Bacteria</taxon>
        <taxon>Bacillati</taxon>
        <taxon>Actinomycetota</taxon>
        <taxon>Actinomycetes</taxon>
        <taxon>Micromonosporales</taxon>
        <taxon>Micromonosporaceae</taxon>
        <taxon>Micromonospora</taxon>
    </lineage>
</organism>
<dbReference type="InterPro" id="IPR011990">
    <property type="entry name" value="TPR-like_helical_dom_sf"/>
</dbReference>
<proteinExistence type="predicted"/>
<dbReference type="SUPFAM" id="SSF48452">
    <property type="entry name" value="TPR-like"/>
    <property type="match status" value="1"/>
</dbReference>
<protein>
    <submittedName>
        <fullName evidence="2">Tetratricopeptide repeat-containing protein</fullName>
    </submittedName>
</protein>
<gene>
    <name evidence="2" type="ORF">GA0070216_13528</name>
</gene>
<dbReference type="Gene3D" id="1.25.40.10">
    <property type="entry name" value="Tetratricopeptide repeat domain"/>
    <property type="match status" value="1"/>
</dbReference>
<dbReference type="Proteomes" id="UP000198797">
    <property type="component" value="Unassembled WGS sequence"/>
</dbReference>
<dbReference type="AlphaFoldDB" id="A0A1C5AWU9"/>
<evidence type="ECO:0000313" key="2">
    <source>
        <dbReference type="EMBL" id="SCF49531.1"/>
    </source>
</evidence>
<dbReference type="EMBL" id="FMCU01000035">
    <property type="protein sequence ID" value="SCF49531.1"/>
    <property type="molecule type" value="Genomic_DNA"/>
</dbReference>
<dbReference type="RefSeq" id="WP_245722882.1">
    <property type="nucleotide sequence ID" value="NZ_FMCU01000035.1"/>
</dbReference>
<feature type="repeat" description="TPR" evidence="1">
    <location>
        <begin position="13"/>
        <end position="46"/>
    </location>
</feature>
<dbReference type="InterPro" id="IPR019734">
    <property type="entry name" value="TPR_rpt"/>
</dbReference>
<dbReference type="Pfam" id="PF13424">
    <property type="entry name" value="TPR_12"/>
    <property type="match status" value="1"/>
</dbReference>
<sequence length="106" mass="12068">MLQRQVGNRYWQAHTWDSLGYAHHRLGQQSEAIRCYHHALALWREAAERYYEATTLTHLGDSHRAAGAPGLAQRAWRRALAVLELLGHPDAAQLRDRLHTAPEGLP</sequence>
<keyword evidence="1" id="KW-0802">TPR repeat</keyword>